<dbReference type="InterPro" id="IPR032710">
    <property type="entry name" value="NTF2-like_dom_sf"/>
</dbReference>
<gene>
    <name evidence="3" type="ORF">GL300_18875</name>
</gene>
<sequence length="148" mass="16952">MGQSAPGRFRHHRSQQRRGLMTRERREQEIRALIDDWTDAICNGDIKRVLENRTDDIVLYDVPEPLQSTGIKAYEATWSLFFDHNPAGPNRFCFRDIQIVAGEDVAYAFGRLVIGGGDAHCRLTLGLRRVNGEWKVTHEHHSMPIKLG</sequence>
<dbReference type="EMBL" id="WMIG01000014">
    <property type="protein sequence ID" value="MTH61279.1"/>
    <property type="molecule type" value="Genomic_DNA"/>
</dbReference>
<dbReference type="SUPFAM" id="SSF54427">
    <property type="entry name" value="NTF2-like"/>
    <property type="match status" value="1"/>
</dbReference>
<dbReference type="Proteomes" id="UP000449846">
    <property type="component" value="Unassembled WGS sequence"/>
</dbReference>
<evidence type="ECO:0000259" key="2">
    <source>
        <dbReference type="Pfam" id="PF13474"/>
    </source>
</evidence>
<feature type="region of interest" description="Disordered" evidence="1">
    <location>
        <begin position="1"/>
        <end position="22"/>
    </location>
</feature>
<dbReference type="Pfam" id="PF13474">
    <property type="entry name" value="SnoaL_3"/>
    <property type="match status" value="1"/>
</dbReference>
<comment type="caution">
    <text evidence="3">The sequence shown here is derived from an EMBL/GenBank/DDBJ whole genome shotgun (WGS) entry which is preliminary data.</text>
</comment>
<dbReference type="InterPro" id="IPR037401">
    <property type="entry name" value="SnoaL-like"/>
</dbReference>
<evidence type="ECO:0000256" key="1">
    <source>
        <dbReference type="SAM" id="MobiDB-lite"/>
    </source>
</evidence>
<keyword evidence="4" id="KW-1185">Reference proteome</keyword>
<evidence type="ECO:0000313" key="3">
    <source>
        <dbReference type="EMBL" id="MTH61279.1"/>
    </source>
</evidence>
<dbReference type="AlphaFoldDB" id="A0A844HQ57"/>
<protein>
    <submittedName>
        <fullName evidence="3">DUF4440 domain-containing protein</fullName>
    </submittedName>
</protein>
<feature type="domain" description="SnoaL-like" evidence="2">
    <location>
        <begin position="30"/>
        <end position="145"/>
    </location>
</feature>
<name>A0A844HQ57_9RHOB</name>
<accession>A0A844HQ57</accession>
<dbReference type="Gene3D" id="3.10.450.50">
    <property type="match status" value="1"/>
</dbReference>
<proteinExistence type="predicted"/>
<organism evidence="3 4">
    <name type="scientific">Paracoccus litorisediminis</name>
    <dbReference type="NCBI Taxonomy" id="2006130"/>
    <lineage>
        <taxon>Bacteria</taxon>
        <taxon>Pseudomonadati</taxon>
        <taxon>Pseudomonadota</taxon>
        <taxon>Alphaproteobacteria</taxon>
        <taxon>Rhodobacterales</taxon>
        <taxon>Paracoccaceae</taxon>
        <taxon>Paracoccus</taxon>
    </lineage>
</organism>
<dbReference type="OrthoDB" id="9812295at2"/>
<reference evidence="3 4" key="1">
    <citation type="submission" date="2019-11" db="EMBL/GenBank/DDBJ databases">
        <authorList>
            <person name="Dong K."/>
        </authorList>
    </citation>
    <scope>NUCLEOTIDE SEQUENCE [LARGE SCALE GENOMIC DNA]</scope>
    <source>
        <strain evidence="3 4">NBRC 112902</strain>
    </source>
</reference>
<evidence type="ECO:0000313" key="4">
    <source>
        <dbReference type="Proteomes" id="UP000449846"/>
    </source>
</evidence>